<proteinExistence type="predicted"/>
<dbReference type="Gene3D" id="3.90.550.10">
    <property type="entry name" value="Spore Coat Polysaccharide Biosynthesis Protein SpsA, Chain A"/>
    <property type="match status" value="1"/>
</dbReference>
<dbReference type="GO" id="GO:0016740">
    <property type="term" value="F:transferase activity"/>
    <property type="evidence" value="ECO:0007669"/>
    <property type="project" value="UniProtKB-KW"/>
</dbReference>
<evidence type="ECO:0000313" key="2">
    <source>
        <dbReference type="EMBL" id="BAY84898.1"/>
    </source>
</evidence>
<name>A0A1Z4LUZ9_9CYAN</name>
<dbReference type="OrthoDB" id="9812327at2"/>
<keyword evidence="3" id="KW-1185">Reference proteome</keyword>
<feature type="domain" description="Glycosyltransferase 2-like prokaryotic type" evidence="1">
    <location>
        <begin position="12"/>
        <end position="260"/>
    </location>
</feature>
<dbReference type="SUPFAM" id="SSF53448">
    <property type="entry name" value="Nucleotide-diphospho-sugar transferases"/>
    <property type="match status" value="1"/>
</dbReference>
<keyword evidence="2" id="KW-0808">Transferase</keyword>
<gene>
    <name evidence="2" type="ORF">NIES267_43960</name>
</gene>
<sequence length="339" mass="38181">MILIDMLNNFISVIIPAYNAEKTIKETIESVLNQTFNNFELIIINSDSTDATLSIVNQIKDERIKVFSYPKANVAVNRNRGFKHATGDYITFLDADDLWTADKLTAQYTALQSNPQAGVAYSWTNCIDKNSKFLRKTSHVDWNGDVYSKFLLDDFIGNGSNVMIRRDVLSEIGGFDETLTNAQDTDMWLKLSAITDFVCVPKAQVLYRILPNSMSSNVLGLEKSNLEVIQRAFAREKAKTLQHLKPIAIANLYKYLCHKVLTAPPGKQQSRVAVRFLFTAIKTDISLLFKPVIFKATLKLIAMVVLPPNLATKVLQKLPRLSNTSTFLGYEKTAQCYFS</sequence>
<reference evidence="2 3" key="1">
    <citation type="submission" date="2017-06" db="EMBL/GenBank/DDBJ databases">
        <title>Genome sequencing of cyanobaciteial culture collection at National Institute for Environmental Studies (NIES).</title>
        <authorList>
            <person name="Hirose Y."/>
            <person name="Shimura Y."/>
            <person name="Fujisawa T."/>
            <person name="Nakamura Y."/>
            <person name="Kawachi M."/>
        </authorList>
    </citation>
    <scope>NUCLEOTIDE SEQUENCE [LARGE SCALE GENOMIC DNA]</scope>
    <source>
        <strain evidence="2 3">NIES-267</strain>
    </source>
</reference>
<dbReference type="PANTHER" id="PTHR43685">
    <property type="entry name" value="GLYCOSYLTRANSFERASE"/>
    <property type="match status" value="1"/>
</dbReference>
<dbReference type="InterPro" id="IPR019290">
    <property type="entry name" value="GlycosylTrfase-like_prok"/>
</dbReference>
<dbReference type="AlphaFoldDB" id="A0A1Z4LUZ9"/>
<dbReference type="CDD" id="cd00761">
    <property type="entry name" value="Glyco_tranf_GTA_type"/>
    <property type="match status" value="1"/>
</dbReference>
<dbReference type="EMBL" id="AP018227">
    <property type="protein sequence ID" value="BAY84898.1"/>
    <property type="molecule type" value="Genomic_DNA"/>
</dbReference>
<dbReference type="PANTHER" id="PTHR43685:SF2">
    <property type="entry name" value="GLYCOSYLTRANSFERASE 2-LIKE DOMAIN-CONTAINING PROTEIN"/>
    <property type="match status" value="1"/>
</dbReference>
<accession>A0A1Z4LUZ9</accession>
<dbReference type="Pfam" id="PF10111">
    <property type="entry name" value="Glyco_tranf_2_2"/>
    <property type="match status" value="1"/>
</dbReference>
<organism evidence="2 3">
    <name type="scientific">Calothrix parasitica NIES-267</name>
    <dbReference type="NCBI Taxonomy" id="1973488"/>
    <lineage>
        <taxon>Bacteria</taxon>
        <taxon>Bacillati</taxon>
        <taxon>Cyanobacteriota</taxon>
        <taxon>Cyanophyceae</taxon>
        <taxon>Nostocales</taxon>
        <taxon>Calotrichaceae</taxon>
        <taxon>Calothrix</taxon>
    </lineage>
</organism>
<dbReference type="InterPro" id="IPR029044">
    <property type="entry name" value="Nucleotide-diphossugar_trans"/>
</dbReference>
<dbReference type="Proteomes" id="UP000218418">
    <property type="component" value="Chromosome"/>
</dbReference>
<evidence type="ECO:0000313" key="3">
    <source>
        <dbReference type="Proteomes" id="UP000218418"/>
    </source>
</evidence>
<dbReference type="InterPro" id="IPR050834">
    <property type="entry name" value="Glycosyltransf_2"/>
</dbReference>
<protein>
    <submittedName>
        <fullName evidence="2">Putative glycosyl transferase</fullName>
    </submittedName>
</protein>
<evidence type="ECO:0000259" key="1">
    <source>
        <dbReference type="Pfam" id="PF10111"/>
    </source>
</evidence>